<keyword evidence="4" id="KW-1185">Reference proteome</keyword>
<feature type="compositionally biased region" description="Low complexity" evidence="1">
    <location>
        <begin position="248"/>
        <end position="294"/>
    </location>
</feature>
<dbReference type="STRING" id="401625.A0A0P1BLR3"/>
<feature type="compositionally biased region" description="Low complexity" evidence="1">
    <location>
        <begin position="218"/>
        <end position="234"/>
    </location>
</feature>
<feature type="signal peptide" evidence="2">
    <location>
        <begin position="1"/>
        <end position="21"/>
    </location>
</feature>
<name>A0A0P1BLR3_9BASI</name>
<proteinExistence type="predicted"/>
<feature type="region of interest" description="Disordered" evidence="1">
    <location>
        <begin position="428"/>
        <end position="475"/>
    </location>
</feature>
<keyword evidence="2" id="KW-0732">Signal</keyword>
<feature type="compositionally biased region" description="Basic and acidic residues" evidence="1">
    <location>
        <begin position="235"/>
        <end position="246"/>
    </location>
</feature>
<evidence type="ECO:0000313" key="3">
    <source>
        <dbReference type="EMBL" id="CEH17567.1"/>
    </source>
</evidence>
<dbReference type="Proteomes" id="UP000054845">
    <property type="component" value="Unassembled WGS sequence"/>
</dbReference>
<sequence length="672" mass="69816">MHFSPAVLTLLSLGLANTATAVPLRSTANGHQNPQAVLAARAFPAAQDHIIQHLAARDQVPEAVHKALKQLNTRQTDVMQQASVVVARYAHMPQSDERTRLVVRDLERRGILDQLISSLKELVDTLLGQRVSQPPSKRQAGNVGSVVQEILCLLQQLLGNGTDQCNSDDDAAPTSSAGAKKSKATKVASKASSSNSTSVVDDDDKPASASLVPEDQMTSATATGTASSSSASATAEKKQKDSEKSGKGKQAASSSSADPSASPSATGSAQAAAATGNSTSTDSSAQSATGSDDGPSAARATLARQTNTQLDRRAAMDLAPRQSGVTGLLTVLRMLLDALLNTLLPMSTRSEDPSSSASAQSAAVTGKDCPPPGTPNDGQYRPGCPGYGRRDLGERDTIGDLLDTVMPIVESLISALTNQDGASAATAGASKSAATSTDDSDAAPSSSKNKTSANSSSSKGAASEDASSSDTSSSSTASLLTSLLSARDFLEADGFMHGVQNMQARSVEEVAELAGNMLTRRADLQPVWSELKKIGDEEWKHAAGAAGKQRRDAGSDFAPVWSAFSDMIDDALNKDGKDASAAQQAAGAKSRRGLPSADKSRALAQAGFKWATKQLFSVGSSNKARRGGDEHHLVARVQHDWKPLANAASTFAQQQMREWTGALNKMNADKQH</sequence>
<dbReference type="AlphaFoldDB" id="A0A0P1BLR3"/>
<accession>A0A0P1BLR3</accession>
<evidence type="ECO:0000256" key="2">
    <source>
        <dbReference type="SAM" id="SignalP"/>
    </source>
</evidence>
<dbReference type="EMBL" id="CCYA01000265">
    <property type="protein sequence ID" value="CEH17567.1"/>
    <property type="molecule type" value="Genomic_DNA"/>
</dbReference>
<feature type="region of interest" description="Disordered" evidence="1">
    <location>
        <begin position="347"/>
        <end position="392"/>
    </location>
</feature>
<evidence type="ECO:0000256" key="1">
    <source>
        <dbReference type="SAM" id="MobiDB-lite"/>
    </source>
</evidence>
<organism evidence="3 4">
    <name type="scientific">Ceraceosorus bombacis</name>
    <dbReference type="NCBI Taxonomy" id="401625"/>
    <lineage>
        <taxon>Eukaryota</taxon>
        <taxon>Fungi</taxon>
        <taxon>Dikarya</taxon>
        <taxon>Basidiomycota</taxon>
        <taxon>Ustilaginomycotina</taxon>
        <taxon>Exobasidiomycetes</taxon>
        <taxon>Ceraceosorales</taxon>
        <taxon>Ceraceosoraceae</taxon>
        <taxon>Ceraceosorus</taxon>
    </lineage>
</organism>
<feature type="compositionally biased region" description="Low complexity" evidence="1">
    <location>
        <begin position="172"/>
        <end position="199"/>
    </location>
</feature>
<evidence type="ECO:0000313" key="4">
    <source>
        <dbReference type="Proteomes" id="UP000054845"/>
    </source>
</evidence>
<feature type="region of interest" description="Disordered" evidence="1">
    <location>
        <begin position="578"/>
        <end position="599"/>
    </location>
</feature>
<feature type="compositionally biased region" description="Low complexity" evidence="1">
    <location>
        <begin position="354"/>
        <end position="363"/>
    </location>
</feature>
<dbReference type="OrthoDB" id="2556262at2759"/>
<feature type="compositionally biased region" description="Low complexity" evidence="1">
    <location>
        <begin position="579"/>
        <end position="588"/>
    </location>
</feature>
<feature type="chain" id="PRO_5006059634" evidence="2">
    <location>
        <begin position="22"/>
        <end position="672"/>
    </location>
</feature>
<protein>
    <submittedName>
        <fullName evidence="3">Uncharacterized protein</fullName>
    </submittedName>
</protein>
<feature type="region of interest" description="Disordered" evidence="1">
    <location>
        <begin position="165"/>
        <end position="301"/>
    </location>
</feature>
<reference evidence="3 4" key="1">
    <citation type="submission" date="2014-09" db="EMBL/GenBank/DDBJ databases">
        <authorList>
            <person name="Magalhaes I.L.F."/>
            <person name="Oliveira U."/>
            <person name="Santos F.R."/>
            <person name="Vidigal T.H.D.A."/>
            <person name="Brescovit A.D."/>
            <person name="Santos A.J."/>
        </authorList>
    </citation>
    <scope>NUCLEOTIDE SEQUENCE [LARGE SCALE GENOMIC DNA]</scope>
</reference>